<dbReference type="InterPro" id="IPR014027">
    <property type="entry name" value="UDP-Glc/GDP-Man_DH_C"/>
</dbReference>
<evidence type="ECO:0000256" key="2">
    <source>
        <dbReference type="ARBA" id="ARBA00023027"/>
    </source>
</evidence>
<dbReference type="NCBIfam" id="TIGR03026">
    <property type="entry name" value="NDP-sugDHase"/>
    <property type="match status" value="1"/>
</dbReference>
<evidence type="ECO:0000313" key="5">
    <source>
        <dbReference type="EMBL" id="VFJ56615.1"/>
    </source>
</evidence>
<dbReference type="InterPro" id="IPR036291">
    <property type="entry name" value="NAD(P)-bd_dom_sf"/>
</dbReference>
<dbReference type="InterPro" id="IPR008927">
    <property type="entry name" value="6-PGluconate_DH-like_C_sf"/>
</dbReference>
<dbReference type="InterPro" id="IPR001732">
    <property type="entry name" value="UDP-Glc/GDP-Man_DH_N"/>
</dbReference>
<dbReference type="GO" id="GO:0051287">
    <property type="term" value="F:NAD binding"/>
    <property type="evidence" value="ECO:0007669"/>
    <property type="project" value="InterPro"/>
</dbReference>
<gene>
    <name evidence="5" type="ORF">BECKFM1743A_GA0114220_101721</name>
</gene>
<accession>A0A450SRS8</accession>
<dbReference type="GO" id="GO:0000271">
    <property type="term" value="P:polysaccharide biosynthetic process"/>
    <property type="evidence" value="ECO:0007669"/>
    <property type="project" value="InterPro"/>
</dbReference>
<dbReference type="Gene3D" id="3.40.50.720">
    <property type="entry name" value="NAD(P)-binding Rossmann-like Domain"/>
    <property type="match status" value="2"/>
</dbReference>
<dbReference type="SUPFAM" id="SSF52413">
    <property type="entry name" value="UDP-glucose/GDP-mannose dehydrogenase C-terminal domain"/>
    <property type="match status" value="1"/>
</dbReference>
<organism evidence="5">
    <name type="scientific">Candidatus Kentrum sp. FM</name>
    <dbReference type="NCBI Taxonomy" id="2126340"/>
    <lineage>
        <taxon>Bacteria</taxon>
        <taxon>Pseudomonadati</taxon>
        <taxon>Pseudomonadota</taxon>
        <taxon>Gammaproteobacteria</taxon>
        <taxon>Candidatus Kentrum</taxon>
    </lineage>
</organism>
<dbReference type="PANTHER" id="PTHR43491:SF1">
    <property type="entry name" value="UDP-N-ACETYL-D-MANNOSAMINE DEHYDROGENASE"/>
    <property type="match status" value="1"/>
</dbReference>
<dbReference type="Pfam" id="PF03720">
    <property type="entry name" value="UDPG_MGDP_dh_C"/>
    <property type="match status" value="1"/>
</dbReference>
<proteinExistence type="inferred from homology"/>
<reference evidence="5" key="1">
    <citation type="submission" date="2019-02" db="EMBL/GenBank/DDBJ databases">
        <authorList>
            <person name="Gruber-Vodicka R. H."/>
            <person name="Seah K. B. B."/>
        </authorList>
    </citation>
    <scope>NUCLEOTIDE SEQUENCE</scope>
    <source>
        <strain evidence="5">BECK_BZ163</strain>
    </source>
</reference>
<dbReference type="Pfam" id="PF03721">
    <property type="entry name" value="UDPG_MGDP_dh_N"/>
    <property type="match status" value="1"/>
</dbReference>
<protein>
    <submittedName>
        <fullName evidence="5">UDP-N-acetyl-D-glucosamine dehydrogenase</fullName>
    </submittedName>
</protein>
<dbReference type="PIRSF" id="PIRSF500136">
    <property type="entry name" value="UDP_ManNAc_DH"/>
    <property type="match status" value="1"/>
</dbReference>
<evidence type="ECO:0000256" key="1">
    <source>
        <dbReference type="ARBA" id="ARBA00023002"/>
    </source>
</evidence>
<dbReference type="PIRSF" id="PIRSF000124">
    <property type="entry name" value="UDPglc_GDPman_dh"/>
    <property type="match status" value="1"/>
</dbReference>
<evidence type="ECO:0000256" key="3">
    <source>
        <dbReference type="PIRNR" id="PIRNR000124"/>
    </source>
</evidence>
<dbReference type="InterPro" id="IPR017476">
    <property type="entry name" value="UDP-Glc/GDP-Man"/>
</dbReference>
<dbReference type="GO" id="GO:0016628">
    <property type="term" value="F:oxidoreductase activity, acting on the CH-CH group of donors, NAD or NADP as acceptor"/>
    <property type="evidence" value="ECO:0007669"/>
    <property type="project" value="InterPro"/>
</dbReference>
<dbReference type="InterPro" id="IPR036220">
    <property type="entry name" value="UDP-Glc/GDP-Man_DH_C_sf"/>
</dbReference>
<dbReference type="PANTHER" id="PTHR43491">
    <property type="entry name" value="UDP-N-ACETYL-D-MANNOSAMINE DEHYDROGENASE"/>
    <property type="match status" value="1"/>
</dbReference>
<keyword evidence="2" id="KW-0520">NAD</keyword>
<dbReference type="Pfam" id="PF00984">
    <property type="entry name" value="UDPG_MGDP_dh"/>
    <property type="match status" value="1"/>
</dbReference>
<keyword evidence="1" id="KW-0560">Oxidoreductase</keyword>
<feature type="domain" description="UDP-glucose/GDP-mannose dehydrogenase C-terminal" evidence="4">
    <location>
        <begin position="432"/>
        <end position="530"/>
    </location>
</feature>
<dbReference type="InterPro" id="IPR028359">
    <property type="entry name" value="UDP_ManNAc/GlcNAc_DH"/>
</dbReference>
<evidence type="ECO:0000259" key="4">
    <source>
        <dbReference type="SMART" id="SM00984"/>
    </source>
</evidence>
<dbReference type="InterPro" id="IPR014026">
    <property type="entry name" value="UDP-Glc/GDP-Man_DH_dimer"/>
</dbReference>
<dbReference type="SMART" id="SM00984">
    <property type="entry name" value="UDPG_MGDP_dh_C"/>
    <property type="match status" value="1"/>
</dbReference>
<dbReference type="EMBL" id="CAADEZ010000172">
    <property type="protein sequence ID" value="VFJ56615.1"/>
    <property type="molecule type" value="Genomic_DNA"/>
</dbReference>
<dbReference type="SUPFAM" id="SSF51735">
    <property type="entry name" value="NAD(P)-binding Rossmann-fold domains"/>
    <property type="match status" value="1"/>
</dbReference>
<sequence length="538" mass="59676">MSLTLPKAYLGILVLGQDSDKSHFGSHPILNVQDDFCIQFSLHCPILALLRLASHVTGLLTNGVSRYGWRFFHSLRLFIYLHSSPFPRNNPTMNTRFTTADDITTLPSLLEKIKSKTAKVYIIGLGYVGLPLALRLTEVGFPVMGLDVDGDKVERLRRGESYIGHIPPERIRDSLANGFLAGSDFSATREADVIVICVPTPLNKHREPDLGCVEDTIDTLLPYLHAGQMLSLESTTYPGTTEEVLLPKIQGTGLKVGTDFYLVYSPEREDPGNLDFDTRSTPRIVSGHTPACLGLGTHFYDAIIDRVVPVSSTGTAELIKLMENIHRAVNIGLVNEMKIIADHMGIDIHEVIEAAATKPFGFTPYYPGPGIGGHCVPIDPFYLTWKAREYNLHTRFIELAGEINADMPGWVVGKLIDALNDRGRSLKGARVLVLGLSYKKDVDDTRESPSIIMLKILSEKGALVSYSDPHIPVFPKMRNYRFDLKSIVLTPENIATFEAILLATDHSGFDYDLLQKHARLIVDTRGVYRTPRDNVVKA</sequence>
<dbReference type="AlphaFoldDB" id="A0A450SRS8"/>
<dbReference type="SUPFAM" id="SSF48179">
    <property type="entry name" value="6-phosphogluconate dehydrogenase C-terminal domain-like"/>
    <property type="match status" value="1"/>
</dbReference>
<comment type="similarity">
    <text evidence="3">Belongs to the UDP-glucose/GDP-mannose dehydrogenase family.</text>
</comment>
<name>A0A450SRS8_9GAMM</name>
<dbReference type="GO" id="GO:0016616">
    <property type="term" value="F:oxidoreductase activity, acting on the CH-OH group of donors, NAD or NADP as acceptor"/>
    <property type="evidence" value="ECO:0007669"/>
    <property type="project" value="InterPro"/>
</dbReference>